<sequence length="133" mass="14779">MKRGMDSENAEPLLSLSLGVEPGKKRRRTKAADGVFQCKTCGRQFPTFQALGGHRTSHKRPCRVHRCFLCGAGFAMGRALGGHMRGHKAMGDKEPKQSDQKKKPNTDMAPLEFNLSEVVRRSSSHSQLLQLFV</sequence>
<evidence type="ECO:0000256" key="4">
    <source>
        <dbReference type="ARBA" id="ARBA00022771"/>
    </source>
</evidence>
<proteinExistence type="predicted"/>
<dbReference type="PANTHER" id="PTHR26374">
    <property type="entry name" value="ZINC FINGER PROTEIN ZAT5"/>
    <property type="match status" value="1"/>
</dbReference>
<keyword evidence="8" id="KW-0539">Nucleus</keyword>
<evidence type="ECO:0000313" key="13">
    <source>
        <dbReference type="EnsemblPlants" id="Ma05_p31550.1"/>
    </source>
</evidence>
<evidence type="ECO:0000256" key="8">
    <source>
        <dbReference type="ARBA" id="ARBA00023242"/>
    </source>
</evidence>
<feature type="region of interest" description="Disordered" evidence="10">
    <location>
        <begin position="83"/>
        <end position="110"/>
    </location>
</feature>
<feature type="region of interest" description="Disordered" evidence="10">
    <location>
        <begin position="1"/>
        <end position="32"/>
    </location>
</feature>
<dbReference type="InterPro" id="IPR013087">
    <property type="entry name" value="Znf_C2H2_type"/>
</dbReference>
<evidence type="ECO:0000256" key="6">
    <source>
        <dbReference type="ARBA" id="ARBA00023015"/>
    </source>
</evidence>
<comment type="subcellular location">
    <subcellularLocation>
        <location evidence="1">Nucleus</location>
    </subcellularLocation>
</comment>
<dbReference type="EnsemblPlants" id="Ma05_t31550.1">
    <property type="protein sequence ID" value="Ma05_p31550.1"/>
    <property type="gene ID" value="Ma05_g31550"/>
</dbReference>
<keyword evidence="5" id="KW-0862">Zinc</keyword>
<dbReference type="PANTHER" id="PTHR26374:SF171">
    <property type="entry name" value="OS11G0702400 PROTEIN"/>
    <property type="match status" value="1"/>
</dbReference>
<evidence type="ECO:0000256" key="9">
    <source>
        <dbReference type="PROSITE-ProRule" id="PRU00042"/>
    </source>
</evidence>
<dbReference type="InParanoid" id="A0A804JAQ1"/>
<accession>A0A804JAQ1</accession>
<feature type="domain" description="C2H2-type" evidence="11">
    <location>
        <begin position="36"/>
        <end position="58"/>
    </location>
</feature>
<gene>
    <name evidence="12" type="ORF">GSMUA_283440.1</name>
</gene>
<evidence type="ECO:0000256" key="5">
    <source>
        <dbReference type="ARBA" id="ARBA00022833"/>
    </source>
</evidence>
<dbReference type="Gene3D" id="3.30.160.60">
    <property type="entry name" value="Classic Zinc Finger"/>
    <property type="match status" value="1"/>
</dbReference>
<evidence type="ECO:0000256" key="10">
    <source>
        <dbReference type="SAM" id="MobiDB-lite"/>
    </source>
</evidence>
<reference evidence="13" key="2">
    <citation type="submission" date="2021-05" db="UniProtKB">
        <authorList>
            <consortium name="EnsemblPlants"/>
        </authorList>
    </citation>
    <scope>IDENTIFICATION</scope>
    <source>
        <strain evidence="13">subsp. malaccensis</strain>
    </source>
</reference>
<dbReference type="GO" id="GO:0008270">
    <property type="term" value="F:zinc ion binding"/>
    <property type="evidence" value="ECO:0007669"/>
    <property type="project" value="UniProtKB-KW"/>
</dbReference>
<evidence type="ECO:0000256" key="1">
    <source>
        <dbReference type="ARBA" id="ARBA00004123"/>
    </source>
</evidence>
<organism evidence="13 14">
    <name type="scientific">Musa acuminata subsp. malaccensis</name>
    <name type="common">Wild banana</name>
    <name type="synonym">Musa malaccensis</name>
    <dbReference type="NCBI Taxonomy" id="214687"/>
    <lineage>
        <taxon>Eukaryota</taxon>
        <taxon>Viridiplantae</taxon>
        <taxon>Streptophyta</taxon>
        <taxon>Embryophyta</taxon>
        <taxon>Tracheophyta</taxon>
        <taxon>Spermatophyta</taxon>
        <taxon>Magnoliopsida</taxon>
        <taxon>Liliopsida</taxon>
        <taxon>Zingiberales</taxon>
        <taxon>Musaceae</taxon>
        <taxon>Musa</taxon>
    </lineage>
</organism>
<dbReference type="EMBL" id="HG996470">
    <property type="protein sequence ID" value="CAG1840692.1"/>
    <property type="molecule type" value="Genomic_DNA"/>
</dbReference>
<reference evidence="12" key="1">
    <citation type="submission" date="2021-03" db="EMBL/GenBank/DDBJ databases">
        <authorList>
            <consortium name="Genoscope - CEA"/>
            <person name="William W."/>
        </authorList>
    </citation>
    <scope>NUCLEOTIDE SEQUENCE</scope>
    <source>
        <strain evidence="12">Doubled-haploid Pahang</strain>
    </source>
</reference>
<dbReference type="OMA" id="VVHACEV"/>
<dbReference type="PROSITE" id="PS00028">
    <property type="entry name" value="ZINC_FINGER_C2H2_1"/>
    <property type="match status" value="2"/>
</dbReference>
<evidence type="ECO:0000256" key="3">
    <source>
        <dbReference type="ARBA" id="ARBA00022737"/>
    </source>
</evidence>
<keyword evidence="3" id="KW-0677">Repeat</keyword>
<protein>
    <submittedName>
        <fullName evidence="12">(wild Malaysian banana) hypothetical protein</fullName>
    </submittedName>
</protein>
<dbReference type="SUPFAM" id="SSF57667">
    <property type="entry name" value="beta-beta-alpha zinc fingers"/>
    <property type="match status" value="1"/>
</dbReference>
<keyword evidence="14" id="KW-1185">Reference proteome</keyword>
<dbReference type="InterPro" id="IPR036236">
    <property type="entry name" value="Znf_C2H2_sf"/>
</dbReference>
<keyword evidence="4 9" id="KW-0863">Zinc-finger</keyword>
<dbReference type="PROSITE" id="PS50157">
    <property type="entry name" value="ZINC_FINGER_C2H2_2"/>
    <property type="match status" value="1"/>
</dbReference>
<dbReference type="Pfam" id="PF13912">
    <property type="entry name" value="zf-C2H2_6"/>
    <property type="match status" value="2"/>
</dbReference>
<evidence type="ECO:0000256" key="7">
    <source>
        <dbReference type="ARBA" id="ARBA00023163"/>
    </source>
</evidence>
<evidence type="ECO:0000256" key="2">
    <source>
        <dbReference type="ARBA" id="ARBA00022723"/>
    </source>
</evidence>
<evidence type="ECO:0000313" key="12">
    <source>
        <dbReference type="EMBL" id="CAG1840692.1"/>
    </source>
</evidence>
<keyword evidence="7" id="KW-0804">Transcription</keyword>
<keyword evidence="2" id="KW-0479">Metal-binding</keyword>
<dbReference type="GO" id="GO:0005634">
    <property type="term" value="C:nucleus"/>
    <property type="evidence" value="ECO:0007669"/>
    <property type="project" value="UniProtKB-SubCell"/>
</dbReference>
<keyword evidence="6" id="KW-0805">Transcription regulation</keyword>
<dbReference type="AlphaFoldDB" id="A0A804JAQ1"/>
<feature type="compositionally biased region" description="Basic and acidic residues" evidence="10">
    <location>
        <begin position="89"/>
        <end position="105"/>
    </location>
</feature>
<dbReference type="SMART" id="SM00355">
    <property type="entry name" value="ZnF_C2H2"/>
    <property type="match status" value="2"/>
</dbReference>
<dbReference type="Proteomes" id="UP000012960">
    <property type="component" value="Unplaced"/>
</dbReference>
<evidence type="ECO:0000313" key="14">
    <source>
        <dbReference type="Proteomes" id="UP000012960"/>
    </source>
</evidence>
<name>A0A804JAQ1_MUSAM</name>
<evidence type="ECO:0000259" key="11">
    <source>
        <dbReference type="PROSITE" id="PS50157"/>
    </source>
</evidence>
<dbReference type="Gramene" id="Ma05_t31550.1">
    <property type="protein sequence ID" value="Ma05_p31550.1"/>
    <property type="gene ID" value="Ma05_g31550"/>
</dbReference>